<evidence type="ECO:0000259" key="3">
    <source>
        <dbReference type="Pfam" id="PF14291"/>
    </source>
</evidence>
<feature type="domain" description="DUF4371" evidence="3">
    <location>
        <begin position="106"/>
        <end position="213"/>
    </location>
</feature>
<dbReference type="PANTHER" id="PTHR45749">
    <property type="match status" value="1"/>
</dbReference>
<comment type="caution">
    <text evidence="4">The sequence shown here is derived from an EMBL/GenBank/DDBJ whole genome shotgun (WGS) entry which is preliminary data.</text>
</comment>
<dbReference type="PANTHER" id="PTHR45749:SF28">
    <property type="entry name" value="ZINC FINGER MYM-TYPE PROTEIN 1-LIKE-RELATED"/>
    <property type="match status" value="1"/>
</dbReference>
<evidence type="ECO:0000313" key="5">
    <source>
        <dbReference type="Proteomes" id="UP000299102"/>
    </source>
</evidence>
<dbReference type="EMBL" id="BGZK01000896">
    <property type="protein sequence ID" value="GBP64379.1"/>
    <property type="molecule type" value="Genomic_DNA"/>
</dbReference>
<evidence type="ECO:0000313" key="4">
    <source>
        <dbReference type="EMBL" id="GBP64379.1"/>
    </source>
</evidence>
<keyword evidence="2" id="KW-0812">Transmembrane</keyword>
<protein>
    <submittedName>
        <fullName evidence="4">Zinc finger MYM-type protein 1</fullName>
    </submittedName>
</protein>
<organism evidence="4 5">
    <name type="scientific">Eumeta variegata</name>
    <name type="common">Bagworm moth</name>
    <name type="synonym">Eumeta japonica</name>
    <dbReference type="NCBI Taxonomy" id="151549"/>
    <lineage>
        <taxon>Eukaryota</taxon>
        <taxon>Metazoa</taxon>
        <taxon>Ecdysozoa</taxon>
        <taxon>Arthropoda</taxon>
        <taxon>Hexapoda</taxon>
        <taxon>Insecta</taxon>
        <taxon>Pterygota</taxon>
        <taxon>Neoptera</taxon>
        <taxon>Endopterygota</taxon>
        <taxon>Lepidoptera</taxon>
        <taxon>Glossata</taxon>
        <taxon>Ditrysia</taxon>
        <taxon>Tineoidea</taxon>
        <taxon>Psychidae</taxon>
        <taxon>Oiketicinae</taxon>
        <taxon>Eumeta</taxon>
    </lineage>
</organism>
<reference evidence="4 5" key="1">
    <citation type="journal article" date="2019" name="Commun. Biol.">
        <title>The bagworm genome reveals a unique fibroin gene that provides high tensile strength.</title>
        <authorList>
            <person name="Kono N."/>
            <person name="Nakamura H."/>
            <person name="Ohtoshi R."/>
            <person name="Tomita M."/>
            <person name="Numata K."/>
            <person name="Arakawa K."/>
        </authorList>
    </citation>
    <scope>NUCLEOTIDE SEQUENCE [LARGE SCALE GENOMIC DNA]</scope>
</reference>
<dbReference type="SUPFAM" id="SSF53098">
    <property type="entry name" value="Ribonuclease H-like"/>
    <property type="match status" value="1"/>
</dbReference>
<feature type="region of interest" description="Disordered" evidence="1">
    <location>
        <begin position="74"/>
        <end position="95"/>
    </location>
</feature>
<proteinExistence type="predicted"/>
<dbReference type="OrthoDB" id="6921218at2759"/>
<keyword evidence="2" id="KW-1133">Transmembrane helix</keyword>
<feature type="transmembrane region" description="Helical" evidence="2">
    <location>
        <begin position="12"/>
        <end position="30"/>
    </location>
</feature>
<evidence type="ECO:0000256" key="1">
    <source>
        <dbReference type="SAM" id="MobiDB-lite"/>
    </source>
</evidence>
<evidence type="ECO:0000256" key="2">
    <source>
        <dbReference type="SAM" id="Phobius"/>
    </source>
</evidence>
<dbReference type="InterPro" id="IPR012337">
    <property type="entry name" value="RNaseH-like_sf"/>
</dbReference>
<dbReference type="InterPro" id="IPR025398">
    <property type="entry name" value="DUF4371"/>
</dbReference>
<accession>A0A4C1XQC2</accession>
<name>A0A4C1XQC2_EUMVA</name>
<dbReference type="Pfam" id="PF14291">
    <property type="entry name" value="DUF4371"/>
    <property type="match status" value="1"/>
</dbReference>
<dbReference type="STRING" id="151549.A0A4C1XQC2"/>
<dbReference type="Proteomes" id="UP000299102">
    <property type="component" value="Unassembled WGS sequence"/>
</dbReference>
<sequence>MRNLSDVETARLVYFGCFHGLMSYGILLWGNAADIHRIFVLQKRTVRAIYKLGPRASLRNKFCMLYRAINGDSGSSAVERREDPGPVPHPPPSHHRYENSVFSGLSSDIQNDLIKSIAQVIRDEIKSEINFAKFVSVIADETPDISHREQMSVIFRYLTKTGIEERFVGFFDVTLERGADQLSQSILEVIDQFNCKEKLVGQSYDGAAVMSGAQGGVQTKIKLQCPMAVFIPCYAHVLNLVLSRSLENIP</sequence>
<keyword evidence="5" id="KW-1185">Reference proteome</keyword>
<keyword evidence="2" id="KW-0472">Membrane</keyword>
<dbReference type="AlphaFoldDB" id="A0A4C1XQC2"/>
<gene>
    <name evidence="4" type="primary">ZMYM1</name>
    <name evidence="4" type="ORF">EVAR_43156_1</name>
</gene>